<accession>A0AAN8WP08</accession>
<name>A0AAN8WP08_HALRR</name>
<protein>
    <submittedName>
        <fullName evidence="1">Uncharacterized protein</fullName>
    </submittedName>
</protein>
<evidence type="ECO:0000313" key="2">
    <source>
        <dbReference type="Proteomes" id="UP001381693"/>
    </source>
</evidence>
<organism evidence="1 2">
    <name type="scientific">Halocaridina rubra</name>
    <name type="common">Hawaiian red shrimp</name>
    <dbReference type="NCBI Taxonomy" id="373956"/>
    <lineage>
        <taxon>Eukaryota</taxon>
        <taxon>Metazoa</taxon>
        <taxon>Ecdysozoa</taxon>
        <taxon>Arthropoda</taxon>
        <taxon>Crustacea</taxon>
        <taxon>Multicrustacea</taxon>
        <taxon>Malacostraca</taxon>
        <taxon>Eumalacostraca</taxon>
        <taxon>Eucarida</taxon>
        <taxon>Decapoda</taxon>
        <taxon>Pleocyemata</taxon>
        <taxon>Caridea</taxon>
        <taxon>Atyoidea</taxon>
        <taxon>Atyidae</taxon>
        <taxon>Halocaridina</taxon>
    </lineage>
</organism>
<comment type="caution">
    <text evidence="1">The sequence shown here is derived from an EMBL/GenBank/DDBJ whole genome shotgun (WGS) entry which is preliminary data.</text>
</comment>
<feature type="non-terminal residue" evidence="1">
    <location>
        <position position="1"/>
    </location>
</feature>
<sequence length="81" mass="9377">RVMVRVWVIWVGYTGGKPWVGNGRCNYGWTQTSWHPLFFCVMKTPKKLGLLPQHCTPIAFIPASYWAPTILLWLLVSAEDW</sequence>
<gene>
    <name evidence="1" type="ORF">SK128_006862</name>
</gene>
<keyword evidence="2" id="KW-1185">Reference proteome</keyword>
<dbReference type="Proteomes" id="UP001381693">
    <property type="component" value="Unassembled WGS sequence"/>
</dbReference>
<dbReference type="AlphaFoldDB" id="A0AAN8WP08"/>
<reference evidence="1 2" key="1">
    <citation type="submission" date="2023-11" db="EMBL/GenBank/DDBJ databases">
        <title>Halocaridina rubra genome assembly.</title>
        <authorList>
            <person name="Smith C."/>
        </authorList>
    </citation>
    <scope>NUCLEOTIDE SEQUENCE [LARGE SCALE GENOMIC DNA]</scope>
    <source>
        <strain evidence="1">EP-1</strain>
        <tissue evidence="1">Whole</tissue>
    </source>
</reference>
<dbReference type="EMBL" id="JAXCGZ010016053">
    <property type="protein sequence ID" value="KAK7069601.1"/>
    <property type="molecule type" value="Genomic_DNA"/>
</dbReference>
<evidence type="ECO:0000313" key="1">
    <source>
        <dbReference type="EMBL" id="KAK7069601.1"/>
    </source>
</evidence>
<proteinExistence type="predicted"/>